<name>A0AC35U336_9BILA</name>
<dbReference type="Proteomes" id="UP000095286">
    <property type="component" value="Unplaced"/>
</dbReference>
<protein>
    <submittedName>
        <fullName evidence="2">Non-specific serine/threonine protein kinase</fullName>
    </submittedName>
</protein>
<organism evidence="1 2">
    <name type="scientific">Rhabditophanes sp. KR3021</name>
    <dbReference type="NCBI Taxonomy" id="114890"/>
    <lineage>
        <taxon>Eukaryota</taxon>
        <taxon>Metazoa</taxon>
        <taxon>Ecdysozoa</taxon>
        <taxon>Nematoda</taxon>
        <taxon>Chromadorea</taxon>
        <taxon>Rhabditida</taxon>
        <taxon>Tylenchina</taxon>
        <taxon>Panagrolaimomorpha</taxon>
        <taxon>Strongyloidoidea</taxon>
        <taxon>Alloionematidae</taxon>
        <taxon>Rhabditophanes</taxon>
    </lineage>
</organism>
<sequence>MSSTMERSKVKLRYLLGRIFTGSSNDSDSGSDPATTEISSPYNTVHRIHVGHDGEKFVGLPDTWMDILRRDISEADQKKNPKAVVTALKFYAAAFKSKQEDKFMMTKSVYPSDDDVEVVELDIDSPSKPRPQASAKKEVDGLDRMGNVIKKPAVPQHWSGCAKFEKSQSVRNDTLYTELTKQLRNNSLNGSGGNKIQAAPLPPVRSQNNSTNTQGGINKTSLPLVHAKTFDNGNHHYANNSFIQKPKPPPLPPKPAVSFSFTKQFKTINPSSQNSYGSSAFSNTNSSSASNTSSISSTKDDHIHDEAKQKSPSIQTLDPVPPPRAPVEEVEGPVRTRQVNRSKMSDMDVIEELKRIVNPMDPYKKYELLVKIGVGASGTVFTARSKFTDKIVAVKRIAFKSQPKKEMLLTEIKVMEQYRHPNLVNYIESFLVNEDDLWVVMDYLEGGNLTDVCVKTELDEGQIATVLKECLKALNFLHSHAIIHRDIKSDNCLLGMDGSVKLTDMGFCAQMDPGTKRQTTIGTPYWMAPEVISKVKYDKKVDIWSLGIMALEMVDGEPPYLREAPLKAIYLIAQNGKPEVKKRHQLTPEFNNFLDRCLVVNAEDRADTSELLAHPYILKAKSQSSLVPYIKAVKELSQSGGS</sequence>
<proteinExistence type="predicted"/>
<reference evidence="2" key="1">
    <citation type="submission" date="2016-11" db="UniProtKB">
        <authorList>
            <consortium name="WormBaseParasite"/>
        </authorList>
    </citation>
    <scope>IDENTIFICATION</scope>
    <source>
        <strain evidence="2">KR3021</strain>
    </source>
</reference>
<dbReference type="WBParaSite" id="RSKR_0000695100.1">
    <property type="protein sequence ID" value="RSKR_0000695100.1"/>
    <property type="gene ID" value="RSKR_0000695100"/>
</dbReference>
<accession>A0AC35U336</accession>
<evidence type="ECO:0000313" key="2">
    <source>
        <dbReference type="WBParaSite" id="RSKR_0000695100.1"/>
    </source>
</evidence>
<evidence type="ECO:0000313" key="1">
    <source>
        <dbReference type="Proteomes" id="UP000095286"/>
    </source>
</evidence>